<dbReference type="SUPFAM" id="SSF54001">
    <property type="entry name" value="Cysteine proteinases"/>
    <property type="match status" value="1"/>
</dbReference>
<dbReference type="PANTHER" id="PTHR24006:SF687">
    <property type="entry name" value="UBIQUITIN CARBOXYL-TERMINAL HYDROLASE 10"/>
    <property type="match status" value="1"/>
</dbReference>
<evidence type="ECO:0000256" key="4">
    <source>
        <dbReference type="ARBA" id="ARBA00022801"/>
    </source>
</evidence>
<keyword evidence="3 6" id="KW-0833">Ubl conjugation pathway</keyword>
<dbReference type="Gene3D" id="3.90.70.10">
    <property type="entry name" value="Cysteine proteinases"/>
    <property type="match status" value="1"/>
</dbReference>
<dbReference type="CDD" id="cd02257">
    <property type="entry name" value="Peptidase_C19"/>
    <property type="match status" value="1"/>
</dbReference>
<protein>
    <recommendedName>
        <fullName evidence="6">Ubiquitin carboxyl-terminal hydrolase</fullName>
        <ecNumber evidence="6">3.4.19.12</ecNumber>
    </recommendedName>
</protein>
<dbReference type="PROSITE" id="PS50235">
    <property type="entry name" value="USP_3"/>
    <property type="match status" value="1"/>
</dbReference>
<gene>
    <name evidence="9" type="ORF">CTEN210_08397</name>
</gene>
<feature type="compositionally biased region" description="Polar residues" evidence="7">
    <location>
        <begin position="431"/>
        <end position="449"/>
    </location>
</feature>
<dbReference type="Pfam" id="PF00443">
    <property type="entry name" value="UCH"/>
    <property type="match status" value="1"/>
</dbReference>
<keyword evidence="10" id="KW-1185">Reference proteome</keyword>
<evidence type="ECO:0000313" key="9">
    <source>
        <dbReference type="EMBL" id="GFH51921.1"/>
    </source>
</evidence>
<dbReference type="GO" id="GO:0016579">
    <property type="term" value="P:protein deubiquitination"/>
    <property type="evidence" value="ECO:0007669"/>
    <property type="project" value="InterPro"/>
</dbReference>
<keyword evidence="2 6" id="KW-0645">Protease</keyword>
<evidence type="ECO:0000256" key="7">
    <source>
        <dbReference type="SAM" id="MobiDB-lite"/>
    </source>
</evidence>
<feature type="compositionally biased region" description="Acidic residues" evidence="7">
    <location>
        <begin position="362"/>
        <end position="379"/>
    </location>
</feature>
<comment type="similarity">
    <text evidence="6">Belongs to the peptidase C19 family.</text>
</comment>
<sequence length="839" mass="95272">MKKAPPSLEVPSIQFVIGPVRKPPMHQEIITIEKNRIYIGNWKMPFSALSKACIEDIDAILKDNDLDNYQDDNHTPAFDGVFVLEAKDNSRVFECSFPSLSQGRAITPSDLRERDSILHFLRKLVKLYEKWEYKQTDKLKKQEQQEEEENFRKANVRKRQTYGKRSAFSRKSPYFAGSSIHPSPEDDREVDAYLDRKFAGPKQKSKRVKMLERAVLRNQYLSSDEENDDEPTATAQETPIEKEEIEVEEDMESSPVNSGNKRSLVSAGSRLKKKMRAEDNDDDSDFEFDEPSVAKKSQSIKVSVLEDEDDDDEDDDDDEKMEKDEGKDATTLLTNESKTKAPARVTPLRTSTLNSENTEQKEDIEDAVTDEEDVPDLDDTAVSSPQAEEKMGNISSFFQPKPNANDTRSPSRSTPKKILKKSKFQERRSTQNRTSFADNILQSTPTRKSNPLKLNRSPDSLQSPRKILSKSFDRANDSRRISFSPRISNPYKSVSSLSKSAYSHHKGLRNLGNTCYLNASLQVLFSLPDFLQDLGKLYSDIKSKSTDDSTESSIPICSAMLSIGKELGLISDLPGIESTGSSSADPSILKKEIDKKLPNFKGYQQQDAEEFMSRLIDILHEELAAASKDIGIDEKSLPTSTFFRLVIKLSRKCDSCGSSESSHETFNRLALEVHDRDMSDNEWSVSKSLEKYFSTEKIENFQCEECSNSTSCTRCTTIVTRPKALLVQLKRFAYDNDQMQKRSEKVAPTKDISLEKFVDEKHADETESSFMYGLTGVVFHKGRTPFSGHYTADALRRSTNSEEKEWVNFNDLATARSSFEHVNSELSQTNNYLVLYRRV</sequence>
<organism evidence="9 10">
    <name type="scientific">Chaetoceros tenuissimus</name>
    <dbReference type="NCBI Taxonomy" id="426638"/>
    <lineage>
        <taxon>Eukaryota</taxon>
        <taxon>Sar</taxon>
        <taxon>Stramenopiles</taxon>
        <taxon>Ochrophyta</taxon>
        <taxon>Bacillariophyta</taxon>
        <taxon>Coscinodiscophyceae</taxon>
        <taxon>Chaetocerotophycidae</taxon>
        <taxon>Chaetocerotales</taxon>
        <taxon>Chaetocerotaceae</taxon>
        <taxon>Chaetoceros</taxon>
    </lineage>
</organism>
<dbReference type="PANTHER" id="PTHR24006">
    <property type="entry name" value="UBIQUITIN CARBOXYL-TERMINAL HYDROLASE"/>
    <property type="match status" value="1"/>
</dbReference>
<evidence type="ECO:0000256" key="1">
    <source>
        <dbReference type="ARBA" id="ARBA00000707"/>
    </source>
</evidence>
<feature type="region of interest" description="Disordered" evidence="7">
    <location>
        <begin position="218"/>
        <end position="466"/>
    </location>
</feature>
<comment type="catalytic activity">
    <reaction evidence="1 6">
        <text>Thiol-dependent hydrolysis of ester, thioester, amide, peptide and isopeptide bonds formed by the C-terminal Gly of ubiquitin (a 76-residue protein attached to proteins as an intracellular targeting signal).</text>
        <dbReference type="EC" id="3.4.19.12"/>
    </reaction>
</comment>
<feature type="compositionally biased region" description="Acidic residues" evidence="7">
    <location>
        <begin position="305"/>
        <end position="319"/>
    </location>
</feature>
<evidence type="ECO:0000256" key="5">
    <source>
        <dbReference type="ARBA" id="ARBA00022807"/>
    </source>
</evidence>
<feature type="domain" description="USP" evidence="8">
    <location>
        <begin position="506"/>
        <end position="839"/>
    </location>
</feature>
<evidence type="ECO:0000256" key="2">
    <source>
        <dbReference type="ARBA" id="ARBA00022670"/>
    </source>
</evidence>
<dbReference type="Proteomes" id="UP001054902">
    <property type="component" value="Unassembled WGS sequence"/>
</dbReference>
<dbReference type="EC" id="3.4.19.12" evidence="6"/>
<evidence type="ECO:0000256" key="6">
    <source>
        <dbReference type="RuleBase" id="RU366025"/>
    </source>
</evidence>
<keyword evidence="5 6" id="KW-0788">Thiol protease</keyword>
<reference evidence="9 10" key="1">
    <citation type="journal article" date="2021" name="Sci. Rep.">
        <title>The genome of the diatom Chaetoceros tenuissimus carries an ancient integrated fragment of an extant virus.</title>
        <authorList>
            <person name="Hongo Y."/>
            <person name="Kimura K."/>
            <person name="Takaki Y."/>
            <person name="Yoshida Y."/>
            <person name="Baba S."/>
            <person name="Kobayashi G."/>
            <person name="Nagasaki K."/>
            <person name="Hano T."/>
            <person name="Tomaru Y."/>
        </authorList>
    </citation>
    <scope>NUCLEOTIDE SEQUENCE [LARGE SCALE GENOMIC DNA]</scope>
    <source>
        <strain evidence="9 10">NIES-3715</strain>
    </source>
</reference>
<dbReference type="PROSITE" id="PS00972">
    <property type="entry name" value="USP_1"/>
    <property type="match status" value="1"/>
</dbReference>
<feature type="compositionally biased region" description="Acidic residues" evidence="7">
    <location>
        <begin position="243"/>
        <end position="252"/>
    </location>
</feature>
<dbReference type="EMBL" id="BLLK01000045">
    <property type="protein sequence ID" value="GFH51921.1"/>
    <property type="molecule type" value="Genomic_DNA"/>
</dbReference>
<dbReference type="InterPro" id="IPR050164">
    <property type="entry name" value="Peptidase_C19"/>
</dbReference>
<dbReference type="AlphaFoldDB" id="A0AAD3CVI5"/>
<comment type="caution">
    <text evidence="9">The sequence shown here is derived from an EMBL/GenBank/DDBJ whole genome shotgun (WGS) entry which is preliminary data.</text>
</comment>
<keyword evidence="4 6" id="KW-0378">Hydrolase</keyword>
<dbReference type="PROSITE" id="PS00973">
    <property type="entry name" value="USP_2"/>
    <property type="match status" value="1"/>
</dbReference>
<dbReference type="GO" id="GO:0005634">
    <property type="term" value="C:nucleus"/>
    <property type="evidence" value="ECO:0007669"/>
    <property type="project" value="TreeGrafter"/>
</dbReference>
<dbReference type="GO" id="GO:0006508">
    <property type="term" value="P:proteolysis"/>
    <property type="evidence" value="ECO:0007669"/>
    <property type="project" value="UniProtKB-KW"/>
</dbReference>
<evidence type="ECO:0000313" key="10">
    <source>
        <dbReference type="Proteomes" id="UP001054902"/>
    </source>
</evidence>
<accession>A0AAD3CVI5</accession>
<proteinExistence type="inferred from homology"/>
<dbReference type="GO" id="GO:0005829">
    <property type="term" value="C:cytosol"/>
    <property type="evidence" value="ECO:0007669"/>
    <property type="project" value="TreeGrafter"/>
</dbReference>
<dbReference type="GO" id="GO:0004843">
    <property type="term" value="F:cysteine-type deubiquitinase activity"/>
    <property type="evidence" value="ECO:0007669"/>
    <property type="project" value="UniProtKB-UniRule"/>
</dbReference>
<dbReference type="InterPro" id="IPR038765">
    <property type="entry name" value="Papain-like_cys_pep_sf"/>
</dbReference>
<evidence type="ECO:0000259" key="8">
    <source>
        <dbReference type="PROSITE" id="PS50235"/>
    </source>
</evidence>
<feature type="compositionally biased region" description="Polar residues" evidence="7">
    <location>
        <begin position="254"/>
        <end position="263"/>
    </location>
</feature>
<feature type="region of interest" description="Disordered" evidence="7">
    <location>
        <begin position="138"/>
        <end position="163"/>
    </location>
</feature>
<name>A0AAD3CVI5_9STRA</name>
<feature type="compositionally biased region" description="Polar residues" evidence="7">
    <location>
        <begin position="348"/>
        <end position="357"/>
    </location>
</feature>
<dbReference type="InterPro" id="IPR028889">
    <property type="entry name" value="USP"/>
</dbReference>
<feature type="compositionally biased region" description="Acidic residues" evidence="7">
    <location>
        <begin position="279"/>
        <end position="290"/>
    </location>
</feature>
<dbReference type="InterPro" id="IPR001394">
    <property type="entry name" value="Peptidase_C19_UCH"/>
</dbReference>
<feature type="compositionally biased region" description="Polar residues" evidence="7">
    <location>
        <begin position="393"/>
        <end position="413"/>
    </location>
</feature>
<dbReference type="InterPro" id="IPR018200">
    <property type="entry name" value="USP_CS"/>
</dbReference>
<evidence type="ECO:0000256" key="3">
    <source>
        <dbReference type="ARBA" id="ARBA00022786"/>
    </source>
</evidence>